<proteinExistence type="predicted"/>
<accession>A0ABM3FQA7</accession>
<name>A0ABM3FQA7_NEOLC</name>
<keyword evidence="1" id="KW-1185">Reference proteome</keyword>
<dbReference type="RefSeq" id="XP_046590203.1">
    <property type="nucleotide sequence ID" value="XM_046734247.1"/>
</dbReference>
<sequence>MVYRKTGYLTSRLRNLLVQKIIKCKQDEAFEDISIGEVLPEFRITTDEFKSWAKEIHEVFPTESIATYYIPYAKVQGQRICASGKLWEHFHYTKTLLHKSGLLRNKRKDKYTKPEVNVEETCEITDEDNDKLSWLKTYIEPWGHVVEYWDRTYHIRRRNLIKDNTSVADYIKTYRCLRQELGAELEVGYC</sequence>
<gene>
    <name evidence="2" type="primary">LOC124293403</name>
</gene>
<evidence type="ECO:0000313" key="2">
    <source>
        <dbReference type="RefSeq" id="XP_046590203.1"/>
    </source>
</evidence>
<reference evidence="2" key="1">
    <citation type="submission" date="2025-08" db="UniProtKB">
        <authorList>
            <consortium name="RefSeq"/>
        </authorList>
    </citation>
    <scope>IDENTIFICATION</scope>
    <source>
        <tissue evidence="2">Thorax and Abdomen</tissue>
    </source>
</reference>
<dbReference type="Proteomes" id="UP000829291">
    <property type="component" value="Chromosome 3"/>
</dbReference>
<dbReference type="GeneID" id="124293403"/>
<protein>
    <submittedName>
        <fullName evidence="2">Uncharacterized protein LOC124293403</fullName>
    </submittedName>
</protein>
<evidence type="ECO:0000313" key="1">
    <source>
        <dbReference type="Proteomes" id="UP000829291"/>
    </source>
</evidence>
<organism evidence="1 2">
    <name type="scientific">Neodiprion lecontei</name>
    <name type="common">Redheaded pine sawfly</name>
    <dbReference type="NCBI Taxonomy" id="441921"/>
    <lineage>
        <taxon>Eukaryota</taxon>
        <taxon>Metazoa</taxon>
        <taxon>Ecdysozoa</taxon>
        <taxon>Arthropoda</taxon>
        <taxon>Hexapoda</taxon>
        <taxon>Insecta</taxon>
        <taxon>Pterygota</taxon>
        <taxon>Neoptera</taxon>
        <taxon>Endopterygota</taxon>
        <taxon>Hymenoptera</taxon>
        <taxon>Tenthredinoidea</taxon>
        <taxon>Diprionidae</taxon>
        <taxon>Diprioninae</taxon>
        <taxon>Neodiprion</taxon>
    </lineage>
</organism>